<sequence length="145" mass="16681">MKKPCDDCTTNIDQAIQCDEVTCYQTCEEFKKWRGDKMPIAEQTKPAISDGDVVEKVAERIYKFTNFSKEGRSNLPWERTSYQDIYRDLAKSIIPIIRAGVFKEVEDRLAPHYILETGSDNATMTGDWFLANEAWQTLNIESKEG</sequence>
<gene>
    <name evidence="1" type="ORF">MM415B02883_0013</name>
</gene>
<reference evidence="1" key="1">
    <citation type="submission" date="2020-03" db="EMBL/GenBank/DDBJ databases">
        <title>The deep terrestrial virosphere.</title>
        <authorList>
            <person name="Holmfeldt K."/>
            <person name="Nilsson E."/>
            <person name="Simone D."/>
            <person name="Lopez-Fernandez M."/>
            <person name="Wu X."/>
            <person name="de Brujin I."/>
            <person name="Lundin D."/>
            <person name="Andersson A."/>
            <person name="Bertilsson S."/>
            <person name="Dopson M."/>
        </authorList>
    </citation>
    <scope>NUCLEOTIDE SEQUENCE</scope>
    <source>
        <strain evidence="1">MM415B02883</strain>
    </source>
</reference>
<protein>
    <submittedName>
        <fullName evidence="1">Uncharacterized protein</fullName>
    </submittedName>
</protein>
<dbReference type="EMBL" id="MT142735">
    <property type="protein sequence ID" value="QJA87834.1"/>
    <property type="molecule type" value="Genomic_DNA"/>
</dbReference>
<name>A0A6M3L2T2_9ZZZZ</name>
<proteinExistence type="predicted"/>
<organism evidence="1">
    <name type="scientific">viral metagenome</name>
    <dbReference type="NCBI Taxonomy" id="1070528"/>
    <lineage>
        <taxon>unclassified sequences</taxon>
        <taxon>metagenomes</taxon>
        <taxon>organismal metagenomes</taxon>
    </lineage>
</organism>
<accession>A0A6M3L2T2</accession>
<evidence type="ECO:0000313" key="1">
    <source>
        <dbReference type="EMBL" id="QJA87834.1"/>
    </source>
</evidence>
<dbReference type="AlphaFoldDB" id="A0A6M3L2T2"/>